<reference evidence="2" key="1">
    <citation type="submission" date="2016-10" db="EMBL/GenBank/DDBJ databases">
        <authorList>
            <person name="Varghese N."/>
        </authorList>
    </citation>
    <scope>NUCLEOTIDE SEQUENCE [LARGE SCALE GENOMIC DNA]</scope>
    <source>
        <strain evidence="2">DSM 18820</strain>
    </source>
</reference>
<keyword evidence="2" id="KW-1185">Reference proteome</keyword>
<dbReference type="AlphaFoldDB" id="A0A1I7IJU8"/>
<organism evidence="1 2">
    <name type="scientific">Pontibacter akesuensis</name>
    <dbReference type="NCBI Taxonomy" id="388950"/>
    <lineage>
        <taxon>Bacteria</taxon>
        <taxon>Pseudomonadati</taxon>
        <taxon>Bacteroidota</taxon>
        <taxon>Cytophagia</taxon>
        <taxon>Cytophagales</taxon>
        <taxon>Hymenobacteraceae</taxon>
        <taxon>Pontibacter</taxon>
    </lineage>
</organism>
<accession>A0A1I7IJU8</accession>
<dbReference type="Proteomes" id="UP000182491">
    <property type="component" value="Unassembled WGS sequence"/>
</dbReference>
<protein>
    <submittedName>
        <fullName evidence="1">Uncharacterized protein</fullName>
    </submittedName>
</protein>
<proteinExistence type="predicted"/>
<gene>
    <name evidence="1" type="ORF">SAMN04487941_2266</name>
</gene>
<evidence type="ECO:0000313" key="2">
    <source>
        <dbReference type="Proteomes" id="UP000182491"/>
    </source>
</evidence>
<sequence>MALCSKQNSHPIALYSDFFMHTIEPFYNWIDKYSATEDPRSPLFGAENSLSQYTHTIYGYYIHPQWDDIDSETLFLKILYADYDLRFAVIELIGEWNDTLHNDIMQLKRNIIDPLISEGINHFILIGENVFNFHGSDDSYYEEWFEDVEDGWVAALGFQDFVLSEMRNYNIDYYINYGGSLDDIHWRTFTPKRLFELVNSMLQKRLGP</sequence>
<dbReference type="STRING" id="388950.GCA_001611675_01275"/>
<evidence type="ECO:0000313" key="1">
    <source>
        <dbReference type="EMBL" id="SFU73189.1"/>
    </source>
</evidence>
<name>A0A1I7IJU8_9BACT</name>
<dbReference type="EMBL" id="FPCA01000002">
    <property type="protein sequence ID" value="SFU73189.1"/>
    <property type="molecule type" value="Genomic_DNA"/>
</dbReference>